<reference evidence="2" key="1">
    <citation type="submission" date="2016-11" db="UniProtKB">
        <authorList>
            <consortium name="WormBaseParasite"/>
        </authorList>
    </citation>
    <scope>IDENTIFICATION</scope>
    <source>
        <strain evidence="2">KR3021</strain>
    </source>
</reference>
<dbReference type="Proteomes" id="UP000095286">
    <property type="component" value="Unplaced"/>
</dbReference>
<evidence type="ECO:0000313" key="1">
    <source>
        <dbReference type="Proteomes" id="UP000095286"/>
    </source>
</evidence>
<evidence type="ECO:0000313" key="2">
    <source>
        <dbReference type="WBParaSite" id="RSKR_0001026500.1"/>
    </source>
</evidence>
<organism evidence="1 2">
    <name type="scientific">Rhabditophanes sp. KR3021</name>
    <dbReference type="NCBI Taxonomy" id="114890"/>
    <lineage>
        <taxon>Eukaryota</taxon>
        <taxon>Metazoa</taxon>
        <taxon>Ecdysozoa</taxon>
        <taxon>Nematoda</taxon>
        <taxon>Chromadorea</taxon>
        <taxon>Rhabditida</taxon>
        <taxon>Tylenchina</taxon>
        <taxon>Panagrolaimomorpha</taxon>
        <taxon>Strongyloidoidea</taxon>
        <taxon>Alloionematidae</taxon>
        <taxon>Rhabditophanes</taxon>
    </lineage>
</organism>
<protein>
    <submittedName>
        <fullName evidence="2">Phlebovirus_G2 domain-containing protein</fullName>
    </submittedName>
</protein>
<name>A0AC35UD32_9BILA</name>
<accession>A0AC35UD32</accession>
<sequence>MFTRKIAAVNSTAMAISSIKGSLGSFVSSCSLISEVSETSCCDYSTVVESIVQDSSTTICPIDDVKVGEDQFYECSDHLNFVCGGDKVAKERVDTFTVGKKLNYPACVQYLYARNVNQADCLKCDILTASTFIRFKKETAEWTVPIMAPFESVIRLVCDRKVYEAEDRGQEMASLEDGLDVESLKIIERDFSSGSEETTFSRSVTKIEKKKRHWKRSIAEKANDFEKWLNNGQSSVKYSFYEGSEPTELSESTIVSSTEISKSTITSCQSKMNLHESENLLKDIKNRLLDLSMALNLLDHEH</sequence>
<proteinExistence type="predicted"/>
<dbReference type="WBParaSite" id="RSKR_0001026500.1">
    <property type="protein sequence ID" value="RSKR_0001026500.1"/>
    <property type="gene ID" value="RSKR_0001026500"/>
</dbReference>